<dbReference type="EMBL" id="CP041186">
    <property type="protein sequence ID" value="QDG51841.1"/>
    <property type="molecule type" value="Genomic_DNA"/>
</dbReference>
<feature type="domain" description="UspA" evidence="2">
    <location>
        <begin position="158"/>
        <end position="301"/>
    </location>
</feature>
<dbReference type="SUPFAM" id="SSF52402">
    <property type="entry name" value="Adenine nucleotide alpha hydrolases-like"/>
    <property type="match status" value="2"/>
</dbReference>
<evidence type="ECO:0000313" key="3">
    <source>
        <dbReference type="EMBL" id="QDG51841.1"/>
    </source>
</evidence>
<sequence length="305" mass="33290">MKIVIGTDLSENSLDAARQGFAMAERMHREDDPAEVYVAYVEGQGTWYPQVGTTTILDDPDNRRRMEAQVHEFLEEHLGEELEGKLDYELILEEGRASKKLPEIVDRLAADWLVVGQSGQGALARLVAGSTVEKLSHRPPCNLAIAHSNGVDWASRPTILVGIDFSEASEKALNLAIDLAEQASARLHILHVVYPPGPIALPDGLVGYAGGEYQEVSAVRERARGEMEVLVDKRQTRLDDIDWTSEVVTGYPTREIVGYAEDNDIDAIVVGTVGRSAMDDFLLGSVASGVVKHMPCTVLLTPPAH</sequence>
<proteinExistence type="inferred from homology"/>
<dbReference type="Proteomes" id="UP000315995">
    <property type="component" value="Chromosome"/>
</dbReference>
<dbReference type="PANTHER" id="PTHR46268:SF6">
    <property type="entry name" value="UNIVERSAL STRESS PROTEIN UP12"/>
    <property type="match status" value="1"/>
</dbReference>
<organism evidence="3 4">
    <name type="scientific">Persicimonas caeni</name>
    <dbReference type="NCBI Taxonomy" id="2292766"/>
    <lineage>
        <taxon>Bacteria</taxon>
        <taxon>Deltaproteobacteria</taxon>
        <taxon>Bradymonadales</taxon>
        <taxon>Bradymonadaceae</taxon>
        <taxon>Persicimonas</taxon>
    </lineage>
</organism>
<name>A0A4Y6PU41_PERCE</name>
<reference evidence="3 4" key="1">
    <citation type="submission" date="2019-06" db="EMBL/GenBank/DDBJ databases">
        <title>Persicimonas caeni gen. nov., sp. nov., a predatory bacterium isolated from solar saltern.</title>
        <authorList>
            <person name="Wang S."/>
        </authorList>
    </citation>
    <scope>NUCLEOTIDE SEQUENCE [LARGE SCALE GENOMIC DNA]</scope>
    <source>
        <strain evidence="3 4">YN101</strain>
    </source>
</reference>
<dbReference type="PRINTS" id="PR01438">
    <property type="entry name" value="UNVRSLSTRESS"/>
</dbReference>
<accession>A0A4Y6PU41</accession>
<feature type="domain" description="UspA" evidence="2">
    <location>
        <begin position="2"/>
        <end position="146"/>
    </location>
</feature>
<evidence type="ECO:0000259" key="2">
    <source>
        <dbReference type="Pfam" id="PF00582"/>
    </source>
</evidence>
<dbReference type="Gene3D" id="3.40.50.620">
    <property type="entry name" value="HUPs"/>
    <property type="match status" value="2"/>
</dbReference>
<accession>A0A5B8Y547</accession>
<gene>
    <name evidence="3" type="ORF">FIV42_14160</name>
</gene>
<protein>
    <submittedName>
        <fullName evidence="3">Universal stress protein</fullName>
    </submittedName>
</protein>
<keyword evidence="4" id="KW-1185">Reference proteome</keyword>
<dbReference type="AlphaFoldDB" id="A0A4Y6PU41"/>
<dbReference type="InterPro" id="IPR014729">
    <property type="entry name" value="Rossmann-like_a/b/a_fold"/>
</dbReference>
<dbReference type="InterPro" id="IPR006016">
    <property type="entry name" value="UspA"/>
</dbReference>
<dbReference type="Pfam" id="PF00582">
    <property type="entry name" value="Usp"/>
    <property type="match status" value="2"/>
</dbReference>
<evidence type="ECO:0000256" key="1">
    <source>
        <dbReference type="ARBA" id="ARBA00008791"/>
    </source>
</evidence>
<dbReference type="OrthoDB" id="5512840at2"/>
<dbReference type="CDD" id="cd00293">
    <property type="entry name" value="USP-like"/>
    <property type="match status" value="2"/>
</dbReference>
<comment type="similarity">
    <text evidence="1">Belongs to the universal stress protein A family.</text>
</comment>
<dbReference type="InterPro" id="IPR006015">
    <property type="entry name" value="Universal_stress_UspA"/>
</dbReference>
<dbReference type="PANTHER" id="PTHR46268">
    <property type="entry name" value="STRESS RESPONSE PROTEIN NHAX"/>
    <property type="match status" value="1"/>
</dbReference>
<dbReference type="RefSeq" id="WP_141198321.1">
    <property type="nucleotide sequence ID" value="NZ_CP041186.1"/>
</dbReference>
<evidence type="ECO:0000313" key="4">
    <source>
        <dbReference type="Proteomes" id="UP000315995"/>
    </source>
</evidence>